<accession>A0A6P5RND2</accession>
<dbReference type="Pfam" id="PF13976">
    <property type="entry name" value="gag_pre-integrs"/>
    <property type="match status" value="1"/>
</dbReference>
<dbReference type="Pfam" id="PF22936">
    <property type="entry name" value="Pol_BBD"/>
    <property type="match status" value="1"/>
</dbReference>
<organism evidence="4 5">
    <name type="scientific">Prunus avium</name>
    <name type="common">Cherry</name>
    <name type="synonym">Cerasus avium</name>
    <dbReference type="NCBI Taxonomy" id="42229"/>
    <lineage>
        <taxon>Eukaryota</taxon>
        <taxon>Viridiplantae</taxon>
        <taxon>Streptophyta</taxon>
        <taxon>Embryophyta</taxon>
        <taxon>Tracheophyta</taxon>
        <taxon>Spermatophyta</taxon>
        <taxon>Magnoliopsida</taxon>
        <taxon>eudicotyledons</taxon>
        <taxon>Gunneridae</taxon>
        <taxon>Pentapetalae</taxon>
        <taxon>rosids</taxon>
        <taxon>fabids</taxon>
        <taxon>Rosales</taxon>
        <taxon>Rosaceae</taxon>
        <taxon>Amygdaloideae</taxon>
        <taxon>Amygdaleae</taxon>
        <taxon>Prunus</taxon>
    </lineage>
</organism>
<dbReference type="GeneID" id="110748445"/>
<dbReference type="KEGG" id="pavi:110748445"/>
<dbReference type="InterPro" id="IPR054722">
    <property type="entry name" value="PolX-like_BBD"/>
</dbReference>
<evidence type="ECO:0000259" key="3">
    <source>
        <dbReference type="Pfam" id="PF22936"/>
    </source>
</evidence>
<keyword evidence="4" id="KW-1185">Reference proteome</keyword>
<sequence length="536" mass="57668">MASQPASSLPNVSCLVSIKLDGDNYTLWLAQFLPVLRSNELMGYVDGTKPCPRKLQDDGTTISADYITWQKQDQQLLSWIVSTLSPTVLATVTRCATSQEVWQSLQRRYSSQSRSRVLQLKHQLQTTKRGNLSITAYIDKMRNIADKLVLAGKPVDDEDFIDLILNGVGAAFESTVNSILSREKAATLDDVTALLLNAETRMEDYHSSLPSDGTSNALFASQPHSSYQGRGRGGSFVSRGRAGSSSGNRSGFTNSGPTVNRGGSSFSASRGSNSFRSNFNSSRPGALSQGRGGTYGSFLAPSTNQVRCQFCGGFRHTAINCHRLTNLLEGRMPPQQLSSTALVAASPSGLEKTDTWYADSGASTHVTADLGNLQLHTPYPGSDQVAVGNGAGLAISNIGSTSLSGFKLNHVLHCPSVSANLLSVNQFAKDNNCYFILTSDSFFVKDTLTGKTLFQGKSENGLYPFRPSLPVFKAFAVIGERTSSFVWHQRLGHPSSVVFQKIASCVPLSHSESKFCSSCPMGKSTKLPFSLSSSVS</sequence>
<gene>
    <name evidence="5" type="primary">LOC110748445</name>
</gene>
<protein>
    <submittedName>
        <fullName evidence="5">Uncharacterized protein LOC110748445</fullName>
    </submittedName>
</protein>
<feature type="domain" description="GAG-pre-integrase" evidence="2">
    <location>
        <begin position="461"/>
        <end position="524"/>
    </location>
</feature>
<proteinExistence type="predicted"/>
<evidence type="ECO:0000313" key="5">
    <source>
        <dbReference type="RefSeq" id="XP_021804117.1"/>
    </source>
</evidence>
<dbReference type="Pfam" id="PF14223">
    <property type="entry name" value="Retrotran_gag_2"/>
    <property type="match status" value="1"/>
</dbReference>
<dbReference type="InterPro" id="IPR025724">
    <property type="entry name" value="GAG-pre-integrase_dom"/>
</dbReference>
<feature type="compositionally biased region" description="Low complexity" evidence="1">
    <location>
        <begin position="235"/>
        <end position="251"/>
    </location>
</feature>
<name>A0A6P5RND2_PRUAV</name>
<feature type="compositionally biased region" description="Low complexity" evidence="1">
    <location>
        <begin position="260"/>
        <end position="283"/>
    </location>
</feature>
<feature type="domain" description="Retrovirus-related Pol polyprotein from transposon TNT 1-94-like beta-barrel" evidence="3">
    <location>
        <begin position="356"/>
        <end position="430"/>
    </location>
</feature>
<evidence type="ECO:0000313" key="4">
    <source>
        <dbReference type="Proteomes" id="UP000515124"/>
    </source>
</evidence>
<evidence type="ECO:0000256" key="1">
    <source>
        <dbReference type="SAM" id="MobiDB-lite"/>
    </source>
</evidence>
<dbReference type="PANTHER" id="PTHR47481:SF22">
    <property type="entry name" value="RETROTRANSPOSON GAG DOMAIN-CONTAINING PROTEIN"/>
    <property type="match status" value="1"/>
</dbReference>
<dbReference type="RefSeq" id="XP_021804117.1">
    <property type="nucleotide sequence ID" value="XM_021948425.1"/>
</dbReference>
<reference evidence="5" key="1">
    <citation type="submission" date="2025-08" db="UniProtKB">
        <authorList>
            <consortium name="RefSeq"/>
        </authorList>
    </citation>
    <scope>IDENTIFICATION</scope>
</reference>
<evidence type="ECO:0000259" key="2">
    <source>
        <dbReference type="Pfam" id="PF13976"/>
    </source>
</evidence>
<dbReference type="AlphaFoldDB" id="A0A6P5RND2"/>
<feature type="compositionally biased region" description="Polar residues" evidence="1">
    <location>
        <begin position="208"/>
        <end position="228"/>
    </location>
</feature>
<dbReference type="Proteomes" id="UP000515124">
    <property type="component" value="Unplaced"/>
</dbReference>
<feature type="non-terminal residue" evidence="5">
    <location>
        <position position="536"/>
    </location>
</feature>
<dbReference type="PANTHER" id="PTHR47481">
    <property type="match status" value="1"/>
</dbReference>
<feature type="region of interest" description="Disordered" evidence="1">
    <location>
        <begin position="205"/>
        <end position="291"/>
    </location>
</feature>